<dbReference type="OrthoDB" id="277175at2759"/>
<evidence type="ECO:0000313" key="1">
    <source>
        <dbReference type="EMBL" id="MBA0817677.1"/>
    </source>
</evidence>
<accession>A0A7J9I6E3</accession>
<organism evidence="1 2">
    <name type="scientific">Gossypium harknessii</name>
    <dbReference type="NCBI Taxonomy" id="34285"/>
    <lineage>
        <taxon>Eukaryota</taxon>
        <taxon>Viridiplantae</taxon>
        <taxon>Streptophyta</taxon>
        <taxon>Embryophyta</taxon>
        <taxon>Tracheophyta</taxon>
        <taxon>Spermatophyta</taxon>
        <taxon>Magnoliopsida</taxon>
        <taxon>eudicotyledons</taxon>
        <taxon>Gunneridae</taxon>
        <taxon>Pentapetalae</taxon>
        <taxon>rosids</taxon>
        <taxon>malvids</taxon>
        <taxon>Malvales</taxon>
        <taxon>Malvaceae</taxon>
        <taxon>Malvoideae</taxon>
        <taxon>Gossypium</taxon>
    </lineage>
</organism>
<dbReference type="AlphaFoldDB" id="A0A7J9I6E3"/>
<feature type="non-terminal residue" evidence="1">
    <location>
        <position position="48"/>
    </location>
</feature>
<name>A0A7J9I6E3_9ROSI</name>
<protein>
    <submittedName>
        <fullName evidence="1">Uncharacterized protein</fullName>
    </submittedName>
</protein>
<proteinExistence type="predicted"/>
<evidence type="ECO:0000313" key="2">
    <source>
        <dbReference type="Proteomes" id="UP000593560"/>
    </source>
</evidence>
<reference evidence="1 2" key="1">
    <citation type="journal article" date="2019" name="Genome Biol. Evol.">
        <title>Insights into the evolution of the New World diploid cottons (Gossypium, subgenus Houzingenia) based on genome sequencing.</title>
        <authorList>
            <person name="Grover C.E."/>
            <person name="Arick M.A. 2nd"/>
            <person name="Thrash A."/>
            <person name="Conover J.L."/>
            <person name="Sanders W.S."/>
            <person name="Peterson D.G."/>
            <person name="Frelichowski J.E."/>
            <person name="Scheffler J.A."/>
            <person name="Scheffler B.E."/>
            <person name="Wendel J.F."/>
        </authorList>
    </citation>
    <scope>NUCLEOTIDE SEQUENCE [LARGE SCALE GENOMIC DNA]</scope>
    <source>
        <strain evidence="1">0</strain>
        <tissue evidence="1">Leaf</tissue>
    </source>
</reference>
<dbReference type="EMBL" id="JABFAD010075358">
    <property type="protein sequence ID" value="MBA0817677.1"/>
    <property type="molecule type" value="Genomic_DNA"/>
</dbReference>
<gene>
    <name evidence="1" type="ORF">Gohar_027809</name>
</gene>
<dbReference type="Proteomes" id="UP000593560">
    <property type="component" value="Unassembled WGS sequence"/>
</dbReference>
<sequence>MYAHRSVDRTLNANWSIPVIVPHGEPVTVDTFSQWRERFEAELELERA</sequence>
<comment type="caution">
    <text evidence="1">The sequence shown here is derived from an EMBL/GenBank/DDBJ whole genome shotgun (WGS) entry which is preliminary data.</text>
</comment>
<keyword evidence="2" id="KW-1185">Reference proteome</keyword>